<accession>N6UMV6</accession>
<proteinExistence type="predicted"/>
<sequence length="64" mass="7416">MGCTVSAEERAAIARTKQIDQKLRLEASKKHKDIKLLLLDAADRLNGHFRWYAQECQRFPETDT</sequence>
<organism evidence="1">
    <name type="scientific">Dendroctonus ponderosae</name>
    <name type="common">Mountain pine beetle</name>
    <dbReference type="NCBI Taxonomy" id="77166"/>
    <lineage>
        <taxon>Eukaryota</taxon>
        <taxon>Metazoa</taxon>
        <taxon>Ecdysozoa</taxon>
        <taxon>Arthropoda</taxon>
        <taxon>Hexapoda</taxon>
        <taxon>Insecta</taxon>
        <taxon>Pterygota</taxon>
        <taxon>Neoptera</taxon>
        <taxon>Endopterygota</taxon>
        <taxon>Coleoptera</taxon>
        <taxon>Polyphaga</taxon>
        <taxon>Cucujiformia</taxon>
        <taxon>Curculionidae</taxon>
        <taxon>Scolytinae</taxon>
        <taxon>Dendroctonus</taxon>
    </lineage>
</organism>
<dbReference type="EMBL" id="KB740605">
    <property type="protein sequence ID" value="ENN80047.1"/>
    <property type="molecule type" value="Genomic_DNA"/>
</dbReference>
<evidence type="ECO:0000313" key="3">
    <source>
        <dbReference type="Proteomes" id="UP000030742"/>
    </source>
</evidence>
<dbReference type="Gene3D" id="3.40.50.300">
    <property type="entry name" value="P-loop containing nucleotide triphosphate hydrolases"/>
    <property type="match status" value="1"/>
</dbReference>
<evidence type="ECO:0000313" key="2">
    <source>
        <dbReference type="EMBL" id="ERL88750.1"/>
    </source>
</evidence>
<gene>
    <name evidence="2" type="ORF">D910_06132</name>
    <name evidence="1" type="ORF">YQE_03524</name>
</gene>
<dbReference type="HOGENOM" id="CLU_2869876_0_0_1"/>
<dbReference type="EMBL" id="KB632095">
    <property type="protein sequence ID" value="ERL88750.1"/>
    <property type="molecule type" value="Genomic_DNA"/>
</dbReference>
<reference evidence="1 3" key="1">
    <citation type="journal article" date="2013" name="Genome Biol.">
        <title>Draft genome of the mountain pine beetle, Dendroctonus ponderosae Hopkins, a major forest pest.</title>
        <authorList>
            <person name="Keeling C.I."/>
            <person name="Yuen M.M."/>
            <person name="Liao N.Y."/>
            <person name="Docking T.R."/>
            <person name="Chan S.K."/>
            <person name="Taylor G.A."/>
            <person name="Palmquist D.L."/>
            <person name="Jackman S.D."/>
            <person name="Nguyen A."/>
            <person name="Li M."/>
            <person name="Henderson H."/>
            <person name="Janes J.K."/>
            <person name="Zhao Y."/>
            <person name="Pandoh P."/>
            <person name="Moore R."/>
            <person name="Sperling F.A."/>
            <person name="Huber D.P."/>
            <person name="Birol I."/>
            <person name="Jones S.J."/>
            <person name="Bohlmann J."/>
        </authorList>
    </citation>
    <scope>NUCLEOTIDE SEQUENCE</scope>
</reference>
<evidence type="ECO:0000313" key="1">
    <source>
        <dbReference type="EMBL" id="ENN80047.1"/>
    </source>
</evidence>
<dbReference type="OMA" id="MRAHIAG"/>
<dbReference type="AlphaFoldDB" id="N6UMV6"/>
<dbReference type="Proteomes" id="UP000030742">
    <property type="component" value="Unassembled WGS sequence"/>
</dbReference>
<name>N6UMV6_DENPD</name>
<feature type="non-terminal residue" evidence="1">
    <location>
        <position position="1"/>
    </location>
</feature>
<dbReference type="STRING" id="77166.N6UMV6"/>
<protein>
    <submittedName>
        <fullName evidence="1">Uncharacterized protein</fullName>
    </submittedName>
</protein>
<dbReference type="InterPro" id="IPR027417">
    <property type="entry name" value="P-loop_NTPase"/>
</dbReference>